<dbReference type="SMART" id="SM00587">
    <property type="entry name" value="CHK"/>
    <property type="match status" value="1"/>
</dbReference>
<evidence type="ECO:0000259" key="1">
    <source>
        <dbReference type="SMART" id="SM00587"/>
    </source>
</evidence>
<dbReference type="SUPFAM" id="SSF56112">
    <property type="entry name" value="Protein kinase-like (PK-like)"/>
    <property type="match status" value="1"/>
</dbReference>
<name>A0A8J5JK35_HOMAM</name>
<dbReference type="InterPro" id="IPR004119">
    <property type="entry name" value="EcKL"/>
</dbReference>
<reference evidence="2" key="1">
    <citation type="journal article" date="2021" name="Sci. Adv.">
        <title>The American lobster genome reveals insights on longevity, neural, and immune adaptations.</title>
        <authorList>
            <person name="Polinski J.M."/>
            <person name="Zimin A.V."/>
            <person name="Clark K.F."/>
            <person name="Kohn A.B."/>
            <person name="Sadowski N."/>
            <person name="Timp W."/>
            <person name="Ptitsyn A."/>
            <person name="Khanna P."/>
            <person name="Romanova D.Y."/>
            <person name="Williams P."/>
            <person name="Greenwood S.J."/>
            <person name="Moroz L.L."/>
            <person name="Walt D.R."/>
            <person name="Bodnar A.G."/>
        </authorList>
    </citation>
    <scope>NUCLEOTIDE SEQUENCE</scope>
    <source>
        <strain evidence="2">GMGI-L3</strain>
    </source>
</reference>
<dbReference type="AlphaFoldDB" id="A0A8J5JK35"/>
<dbReference type="Pfam" id="PF02958">
    <property type="entry name" value="EcKL"/>
    <property type="match status" value="1"/>
</dbReference>
<dbReference type="EMBL" id="JAHLQT010037514">
    <property type="protein sequence ID" value="KAG7157394.1"/>
    <property type="molecule type" value="Genomic_DNA"/>
</dbReference>
<keyword evidence="2" id="KW-0418">Kinase</keyword>
<dbReference type="InterPro" id="IPR011009">
    <property type="entry name" value="Kinase-like_dom_sf"/>
</dbReference>
<organism evidence="2 3">
    <name type="scientific">Homarus americanus</name>
    <name type="common">American lobster</name>
    <dbReference type="NCBI Taxonomy" id="6706"/>
    <lineage>
        <taxon>Eukaryota</taxon>
        <taxon>Metazoa</taxon>
        <taxon>Ecdysozoa</taxon>
        <taxon>Arthropoda</taxon>
        <taxon>Crustacea</taxon>
        <taxon>Multicrustacea</taxon>
        <taxon>Malacostraca</taxon>
        <taxon>Eumalacostraca</taxon>
        <taxon>Eucarida</taxon>
        <taxon>Decapoda</taxon>
        <taxon>Pleocyemata</taxon>
        <taxon>Astacidea</taxon>
        <taxon>Nephropoidea</taxon>
        <taxon>Nephropidae</taxon>
        <taxon>Homarus</taxon>
    </lineage>
</organism>
<comment type="caution">
    <text evidence="2">The sequence shown here is derived from an EMBL/GenBank/DDBJ whole genome shotgun (WGS) entry which is preliminary data.</text>
</comment>
<keyword evidence="2" id="KW-0808">Transferase</keyword>
<dbReference type="PANTHER" id="PTHR11012:SF47">
    <property type="entry name" value="GH22833P"/>
    <property type="match status" value="1"/>
</dbReference>
<proteinExistence type="predicted"/>
<dbReference type="InterPro" id="IPR015897">
    <property type="entry name" value="CHK_kinase-like"/>
</dbReference>
<protein>
    <submittedName>
        <fullName evidence="2">Putative Ecdysteroid kinase-containing protein 19</fullName>
    </submittedName>
</protein>
<sequence>MSDVIYFPVLTVAEEAVIPSYSQVTDEKIQAALTADKGPGAKLVSWQVKDFTKKGDNYACIVTSVIVQYTLEGAQHETTYVAKIGRDFGTSPFKAFMNDIFIREGKCLGEILPKINEIMRKIGHREISVAKCFHCCFDEGKEILLMEDLRARSFRMFDRQRGMDAVHATLVLQELGRLHAASILLDKTLPSHDFTKTWTCFTDEWMENEDFNKMFKTMIGNQIEGAAMIMKKVPNYERVVSWIEGIKETAIDIMIQSFRSEDGEGVLLHGDCWNNNVLFRYDEAGVPVEVMLVDLQAMRKASPAVDLNYFLYSSFNGPDRIQNKEVFLKAYYDSFTSVLKTEDVSVPFTPEELQQKLQDHMIYGALVSMFLVPIVLSEAEDVPDFADMDDIEKFSSERKKVLLKMCEKSDGLLKPRFLDMFDEMIEAGIIS</sequence>
<accession>A0A8J5JK35</accession>
<dbReference type="Proteomes" id="UP000747542">
    <property type="component" value="Unassembled WGS sequence"/>
</dbReference>
<evidence type="ECO:0000313" key="3">
    <source>
        <dbReference type="Proteomes" id="UP000747542"/>
    </source>
</evidence>
<gene>
    <name evidence="2" type="ORF">Hamer_G005817</name>
</gene>
<feature type="domain" description="CHK kinase-like" evidence="1">
    <location>
        <begin position="144"/>
        <end position="341"/>
    </location>
</feature>
<evidence type="ECO:0000313" key="2">
    <source>
        <dbReference type="EMBL" id="KAG7157394.1"/>
    </source>
</evidence>
<dbReference type="PANTHER" id="PTHR11012">
    <property type="entry name" value="PROTEIN KINASE-LIKE DOMAIN-CONTAINING"/>
    <property type="match status" value="1"/>
</dbReference>
<dbReference type="Gene3D" id="3.90.1200.10">
    <property type="match status" value="1"/>
</dbReference>
<keyword evidence="3" id="KW-1185">Reference proteome</keyword>
<dbReference type="GO" id="GO:0016301">
    <property type="term" value="F:kinase activity"/>
    <property type="evidence" value="ECO:0007669"/>
    <property type="project" value="UniProtKB-KW"/>
</dbReference>